<sequence>MKKFVLLITLLASLVFAQSAKMVEIISENTVKIDKDGVKKKIHLSGIELFAKANNSKETIQLVDYNKRDELKREALSYMKKMFPEGVDLSYQIFSKDEHGLEYVWISNNDFNYKIVRDGYALTDVEDPSLPTGLKNRMLIAQNYAKENGIGLWGKYKEMKALENQDIESCGCGFTQKKDVASDILKQQQRGL</sequence>
<name>A0AAJ4A226_9BACT</name>
<dbReference type="SUPFAM" id="SSF50199">
    <property type="entry name" value="Staphylococcal nuclease"/>
    <property type="match status" value="1"/>
</dbReference>
<feature type="chain" id="PRO_5042469322" description="TNase-like domain-containing protein" evidence="1">
    <location>
        <begin position="18"/>
        <end position="192"/>
    </location>
</feature>
<keyword evidence="1" id="KW-0732">Signal</keyword>
<dbReference type="AlphaFoldDB" id="A0AAJ4A226"/>
<feature type="domain" description="TNase-like" evidence="2">
    <location>
        <begin position="16"/>
        <end position="155"/>
    </location>
</feature>
<dbReference type="KEGG" id="suln:FJR47_00445"/>
<keyword evidence="4" id="KW-1185">Reference proteome</keyword>
<dbReference type="InterPro" id="IPR016071">
    <property type="entry name" value="Staphylococal_nuclease_OB-fold"/>
</dbReference>
<dbReference type="RefSeq" id="WP_152298537.1">
    <property type="nucleotide sequence ID" value="NZ_CP041166.1"/>
</dbReference>
<feature type="signal peptide" evidence="1">
    <location>
        <begin position="1"/>
        <end position="17"/>
    </location>
</feature>
<organism evidence="3 4">
    <name type="scientific">Sulfurimonas xiamenensis</name>
    <dbReference type="NCBI Taxonomy" id="2590021"/>
    <lineage>
        <taxon>Bacteria</taxon>
        <taxon>Pseudomonadati</taxon>
        <taxon>Campylobacterota</taxon>
        <taxon>Epsilonproteobacteria</taxon>
        <taxon>Campylobacterales</taxon>
        <taxon>Sulfurimonadaceae</taxon>
        <taxon>Sulfurimonas</taxon>
    </lineage>
</organism>
<accession>A0AAJ4A226</accession>
<protein>
    <recommendedName>
        <fullName evidence="2">TNase-like domain-containing protein</fullName>
    </recommendedName>
</protein>
<evidence type="ECO:0000313" key="4">
    <source>
        <dbReference type="Proteomes" id="UP000326061"/>
    </source>
</evidence>
<proteinExistence type="predicted"/>
<dbReference type="SMART" id="SM00318">
    <property type="entry name" value="SNc"/>
    <property type="match status" value="1"/>
</dbReference>
<evidence type="ECO:0000256" key="1">
    <source>
        <dbReference type="SAM" id="SignalP"/>
    </source>
</evidence>
<dbReference type="Gene3D" id="2.40.50.90">
    <property type="match status" value="1"/>
</dbReference>
<evidence type="ECO:0000313" key="3">
    <source>
        <dbReference type="EMBL" id="QFR42466.1"/>
    </source>
</evidence>
<dbReference type="InterPro" id="IPR035437">
    <property type="entry name" value="SNase_OB-fold_sf"/>
</dbReference>
<gene>
    <name evidence="3" type="ORF">FJR47_00445</name>
</gene>
<reference evidence="4" key="1">
    <citation type="submission" date="2019-06" db="EMBL/GenBank/DDBJ databases">
        <title>Sulfurimonas gotlandica sp. nov., a chemoautotrophic and psychrotolerant epsilonproteobacterium isolated from a pelagic redoxcline, and an emended description of the genus Sulfurimonas.</title>
        <authorList>
            <person name="Wang S."/>
            <person name="Jiang L."/>
            <person name="Shao Z."/>
        </authorList>
    </citation>
    <scope>NUCLEOTIDE SEQUENCE [LARGE SCALE GENOMIC DNA]</scope>
    <source>
        <strain evidence="4">1-1N</strain>
    </source>
</reference>
<dbReference type="EMBL" id="CP041166">
    <property type="protein sequence ID" value="QFR42466.1"/>
    <property type="molecule type" value="Genomic_DNA"/>
</dbReference>
<evidence type="ECO:0000259" key="2">
    <source>
        <dbReference type="SMART" id="SM00318"/>
    </source>
</evidence>
<dbReference type="Pfam" id="PF00565">
    <property type="entry name" value="SNase"/>
    <property type="match status" value="1"/>
</dbReference>
<dbReference type="Proteomes" id="UP000326061">
    <property type="component" value="Chromosome"/>
</dbReference>